<dbReference type="GO" id="GO:0016020">
    <property type="term" value="C:membrane"/>
    <property type="evidence" value="ECO:0007669"/>
    <property type="project" value="UniProtKB-SubCell"/>
</dbReference>
<dbReference type="VEuPathDB" id="FungiDB:CC77DRAFT_1021021"/>
<evidence type="ECO:0000256" key="6">
    <source>
        <dbReference type="ARBA" id="ARBA00023136"/>
    </source>
</evidence>
<evidence type="ECO:0000313" key="10">
    <source>
        <dbReference type="EMBL" id="OAG19629.1"/>
    </source>
</evidence>
<evidence type="ECO:0000256" key="3">
    <source>
        <dbReference type="ARBA" id="ARBA00022679"/>
    </source>
</evidence>
<dbReference type="GO" id="GO:0008374">
    <property type="term" value="F:O-acyltransferase activity"/>
    <property type="evidence" value="ECO:0007669"/>
    <property type="project" value="InterPro"/>
</dbReference>
<dbReference type="InterPro" id="IPR044851">
    <property type="entry name" value="Wax_synthase"/>
</dbReference>
<feature type="domain" description="Wax synthase" evidence="9">
    <location>
        <begin position="359"/>
        <end position="437"/>
    </location>
</feature>
<feature type="transmembrane region" description="Helical" evidence="8">
    <location>
        <begin position="400"/>
        <end position="420"/>
    </location>
</feature>
<feature type="region of interest" description="Disordered" evidence="7">
    <location>
        <begin position="131"/>
        <end position="170"/>
    </location>
</feature>
<accession>A0A177DLD2</accession>
<comment type="subcellular location">
    <subcellularLocation>
        <location evidence="1">Membrane</location>
        <topology evidence="1">Multi-pass membrane protein</topology>
    </subcellularLocation>
</comment>
<keyword evidence="4 8" id="KW-0812">Transmembrane</keyword>
<sequence>MLFKSSDPWPHSHHDLINHYHAQYDKAVASGEYQPFLYPWGTIGALVVIIYLLVPHQNRPWLKRSRYLAFAWMTGFATYSNLYTRTRAVAPALGIGLINAWSVAWVGAIIVCNDAQTDFMRIERMEGVFGSDRNQAKEKNRPNSSAENAKEDTEHATEEDVVNSSAGPRDRHGQFAWQPYPLRPFAERLDWVLDIFCNFRGMGWNWRTSALPPPPKFIQEQLHANSGDVVPKHSYRIHDGQVKLYTDRKELLRKNAWTFVKGYFIIDALKTTMMWDPYFWGYVDRAPPTYLPSILTNSPVLTHIYHLTLSMLAVKYALQTIFSLGPLVFSGLLSPSLLGARAEPWMYPETWAPYSVVLNKGLAGWWGSWWHQTFRFAFQEPSRKLIEVFGMDKKSPAAKALQLFIAFFLSGFVHGSGSWTCAGDTRPLRGPMAFFLLQALGIFAEVTLTQAAKSAGLGRNLPGSLKQGFTFLYVHVWFYFTAHLLCDDFARGGVWLFEPVPLSLFRGLGFGPDARDGLWCWGGQLVRWHSGDTWWTTGIAF</sequence>
<keyword evidence="6 8" id="KW-0472">Membrane</keyword>
<dbReference type="AlphaFoldDB" id="A0A177DLD2"/>
<keyword evidence="5 8" id="KW-1133">Transmembrane helix</keyword>
<organism evidence="10 11">
    <name type="scientific">Alternaria alternata</name>
    <name type="common">Alternaria rot fungus</name>
    <name type="synonym">Torula alternata</name>
    <dbReference type="NCBI Taxonomy" id="5599"/>
    <lineage>
        <taxon>Eukaryota</taxon>
        <taxon>Fungi</taxon>
        <taxon>Dikarya</taxon>
        <taxon>Ascomycota</taxon>
        <taxon>Pezizomycotina</taxon>
        <taxon>Dothideomycetes</taxon>
        <taxon>Pleosporomycetidae</taxon>
        <taxon>Pleosporales</taxon>
        <taxon>Pleosporineae</taxon>
        <taxon>Pleosporaceae</taxon>
        <taxon>Alternaria</taxon>
        <taxon>Alternaria sect. Alternaria</taxon>
        <taxon>Alternaria alternata complex</taxon>
    </lineage>
</organism>
<evidence type="ECO:0000313" key="11">
    <source>
        <dbReference type="Proteomes" id="UP000077248"/>
    </source>
</evidence>
<evidence type="ECO:0000256" key="1">
    <source>
        <dbReference type="ARBA" id="ARBA00004141"/>
    </source>
</evidence>
<dbReference type="PANTHER" id="PTHR31595:SF67">
    <property type="entry name" value="WAX SYNTHASE DOMAIN-CONTAINING PROTEIN"/>
    <property type="match status" value="1"/>
</dbReference>
<dbReference type="KEGG" id="aalt:CC77DRAFT_1021021"/>
<evidence type="ECO:0000256" key="5">
    <source>
        <dbReference type="ARBA" id="ARBA00022989"/>
    </source>
</evidence>
<evidence type="ECO:0000256" key="4">
    <source>
        <dbReference type="ARBA" id="ARBA00022692"/>
    </source>
</evidence>
<evidence type="ECO:0000256" key="7">
    <source>
        <dbReference type="SAM" id="MobiDB-lite"/>
    </source>
</evidence>
<feature type="transmembrane region" description="Helical" evidence="8">
    <location>
        <begin position="432"/>
        <end position="452"/>
    </location>
</feature>
<reference evidence="10 11" key="1">
    <citation type="submission" date="2016-05" db="EMBL/GenBank/DDBJ databases">
        <title>Comparative analysis of secretome profiles of manganese(II)-oxidizing ascomycete fungi.</title>
        <authorList>
            <consortium name="DOE Joint Genome Institute"/>
            <person name="Zeiner C.A."/>
            <person name="Purvine S.O."/>
            <person name="Zink E.M."/>
            <person name="Wu S."/>
            <person name="Pasa-Tolic L."/>
            <person name="Chaput D.L."/>
            <person name="Haridas S."/>
            <person name="Grigoriev I.V."/>
            <person name="Santelli C.M."/>
            <person name="Hansel C.M."/>
        </authorList>
    </citation>
    <scope>NUCLEOTIDE SEQUENCE [LARGE SCALE GENOMIC DNA]</scope>
    <source>
        <strain evidence="10 11">SRC1lrK2f</strain>
    </source>
</reference>
<evidence type="ECO:0000256" key="2">
    <source>
        <dbReference type="ARBA" id="ARBA00007282"/>
    </source>
</evidence>
<proteinExistence type="inferred from homology"/>
<feature type="compositionally biased region" description="Basic and acidic residues" evidence="7">
    <location>
        <begin position="148"/>
        <end position="158"/>
    </location>
</feature>
<keyword evidence="11" id="KW-1185">Reference proteome</keyword>
<dbReference type="Proteomes" id="UP000077248">
    <property type="component" value="Unassembled WGS sequence"/>
</dbReference>
<keyword evidence="3" id="KW-0808">Transferase</keyword>
<feature type="transmembrane region" description="Helical" evidence="8">
    <location>
        <begin position="36"/>
        <end position="54"/>
    </location>
</feature>
<feature type="transmembrane region" description="Helical" evidence="8">
    <location>
        <begin position="66"/>
        <end position="83"/>
    </location>
</feature>
<gene>
    <name evidence="10" type="ORF">CC77DRAFT_1021021</name>
</gene>
<dbReference type="EMBL" id="KV441480">
    <property type="protein sequence ID" value="OAG19629.1"/>
    <property type="molecule type" value="Genomic_DNA"/>
</dbReference>
<feature type="transmembrane region" description="Helical" evidence="8">
    <location>
        <begin position="89"/>
        <end position="112"/>
    </location>
</feature>
<comment type="similarity">
    <text evidence="2">Belongs to the wax synthase family.</text>
</comment>
<dbReference type="RefSeq" id="XP_018385050.1">
    <property type="nucleotide sequence ID" value="XM_018525183.1"/>
</dbReference>
<dbReference type="GO" id="GO:0006629">
    <property type="term" value="P:lipid metabolic process"/>
    <property type="evidence" value="ECO:0007669"/>
    <property type="project" value="InterPro"/>
</dbReference>
<evidence type="ECO:0000256" key="8">
    <source>
        <dbReference type="SAM" id="Phobius"/>
    </source>
</evidence>
<dbReference type="OMA" id="WHQTFRF"/>
<dbReference type="Pfam" id="PF13813">
    <property type="entry name" value="MBOAT_2"/>
    <property type="match status" value="1"/>
</dbReference>
<protein>
    <recommendedName>
        <fullName evidence="9">Wax synthase domain-containing protein</fullName>
    </recommendedName>
</protein>
<dbReference type="InterPro" id="IPR032805">
    <property type="entry name" value="Wax_synthase_dom"/>
</dbReference>
<evidence type="ECO:0000259" key="9">
    <source>
        <dbReference type="Pfam" id="PF13813"/>
    </source>
</evidence>
<dbReference type="PANTHER" id="PTHR31595">
    <property type="entry name" value="LONG-CHAIN-ALCOHOL O-FATTY-ACYLTRANSFERASE 3-RELATED"/>
    <property type="match status" value="1"/>
</dbReference>
<dbReference type="GeneID" id="29110777"/>
<name>A0A177DLD2_ALTAL</name>